<dbReference type="SUPFAM" id="SSF55785">
    <property type="entry name" value="PYP-like sensor domain (PAS domain)"/>
    <property type="match status" value="1"/>
</dbReference>
<dbReference type="CDD" id="cd00130">
    <property type="entry name" value="PAS"/>
    <property type="match status" value="1"/>
</dbReference>
<gene>
    <name evidence="2" type="ORF">GA0061098_103145</name>
</gene>
<proteinExistence type="predicted"/>
<protein>
    <submittedName>
        <fullName evidence="2">PAS domain S-box-containing protein</fullName>
    </submittedName>
</protein>
<organism evidence="2 3">
    <name type="scientific">Bradyrhizobium shewense</name>
    <dbReference type="NCBI Taxonomy" id="1761772"/>
    <lineage>
        <taxon>Bacteria</taxon>
        <taxon>Pseudomonadati</taxon>
        <taxon>Pseudomonadota</taxon>
        <taxon>Alphaproteobacteria</taxon>
        <taxon>Hyphomicrobiales</taxon>
        <taxon>Nitrobacteraceae</taxon>
        <taxon>Bradyrhizobium</taxon>
    </lineage>
</organism>
<reference evidence="3" key="1">
    <citation type="submission" date="2016-08" db="EMBL/GenBank/DDBJ databases">
        <authorList>
            <person name="Varghese N."/>
            <person name="Submissions Spin"/>
        </authorList>
    </citation>
    <scope>NUCLEOTIDE SEQUENCE [LARGE SCALE GENOMIC DNA]</scope>
    <source>
        <strain evidence="3">ERR11</strain>
    </source>
</reference>
<keyword evidence="3" id="KW-1185">Reference proteome</keyword>
<dbReference type="EMBL" id="FMAI01000031">
    <property type="protein sequence ID" value="SCB54867.1"/>
    <property type="molecule type" value="Genomic_DNA"/>
</dbReference>
<dbReference type="AlphaFoldDB" id="A0A1C3XRI1"/>
<dbReference type="Gene3D" id="3.30.450.20">
    <property type="entry name" value="PAS domain"/>
    <property type="match status" value="1"/>
</dbReference>
<dbReference type="InterPro" id="IPR035965">
    <property type="entry name" value="PAS-like_dom_sf"/>
</dbReference>
<dbReference type="InterPro" id="IPR000014">
    <property type="entry name" value="PAS"/>
</dbReference>
<evidence type="ECO:0000256" key="1">
    <source>
        <dbReference type="SAM" id="MobiDB-lite"/>
    </source>
</evidence>
<feature type="compositionally biased region" description="Basic and acidic residues" evidence="1">
    <location>
        <begin position="211"/>
        <end position="235"/>
    </location>
</feature>
<evidence type="ECO:0000313" key="2">
    <source>
        <dbReference type="EMBL" id="SCB54867.1"/>
    </source>
</evidence>
<name>A0A1C3XRI1_9BRAD</name>
<sequence length="256" mass="28856">MIVIDEKGIIRPAVRLFGCAPDDVVGLNVSRLMPQLYRAEHERYIERYVANGERPIIGIGRIVVGERSDGSTSVGEAIARAERLFTGFIRNLTKSGRRNGGCKICHLNSCTCRGRPPLVRWHRLFPMRINRPLSAITSYVREQRRCWHPTNRTPTASVMHSNTPPKRLYAPTISSSACGNSLPGASTLWRVRSRSLNKLRLWPSRPQGARGTRDDPQRPRHDRRQDPDPDPEGRAGPDTQCNRGHGFLPAPRSCQR</sequence>
<accession>A0A1C3XRI1</accession>
<evidence type="ECO:0000313" key="3">
    <source>
        <dbReference type="Proteomes" id="UP000199184"/>
    </source>
</evidence>
<feature type="region of interest" description="Disordered" evidence="1">
    <location>
        <begin position="200"/>
        <end position="256"/>
    </location>
</feature>
<dbReference type="Proteomes" id="UP000199184">
    <property type="component" value="Unassembled WGS sequence"/>
</dbReference>
<dbReference type="NCBIfam" id="TIGR00229">
    <property type="entry name" value="sensory_box"/>
    <property type="match status" value="1"/>
</dbReference>